<evidence type="ECO:0000313" key="1">
    <source>
        <dbReference type="EMBL" id="KAH6933219.1"/>
    </source>
</evidence>
<dbReference type="Proteomes" id="UP000821845">
    <property type="component" value="Chromosome 4"/>
</dbReference>
<name>A0ACB7SKM9_HYAAI</name>
<keyword evidence="2" id="KW-1185">Reference proteome</keyword>
<sequence>MRYDRDWFLECVLMRMRSPKLYEHLRRHEILALPGKRCIRKALQHFKSGFGFNPAVFRALKEKTRTMDDFSRHGVIVFDEMKLSEHIDVKSSGLIEGFADQAEFGEENSSDLADHGLVVLFQPFTGNWVHILGVLASKNNVKAPVLAKIMLQATLLCEKAGLRVDGLTCDAASWNRSMWKIFGIKGNCRPEVVSSLLGNCRTAEVPRERAIDSLDKLVDEGNINDAEATLDFLPPEDHGGYVISKSSSRLTHYIAGYVARKTLQKTNCKICAECLSASKAHGIMDSRNQFIQQFDMGGLVYPSGCLASLVGVLEDSFTVFFSTRKVTAASMSDFASFLEGVELPKLGCGAHNKELTLRVLKFYVLLRLRFFVKSLNRERSCKREQLKHLKLRRST</sequence>
<protein>
    <submittedName>
        <fullName evidence="1">Uncharacterized protein</fullName>
    </submittedName>
</protein>
<comment type="caution">
    <text evidence="1">The sequence shown here is derived from an EMBL/GenBank/DDBJ whole genome shotgun (WGS) entry which is preliminary data.</text>
</comment>
<organism evidence="1 2">
    <name type="scientific">Hyalomma asiaticum</name>
    <name type="common">Tick</name>
    <dbReference type="NCBI Taxonomy" id="266040"/>
    <lineage>
        <taxon>Eukaryota</taxon>
        <taxon>Metazoa</taxon>
        <taxon>Ecdysozoa</taxon>
        <taxon>Arthropoda</taxon>
        <taxon>Chelicerata</taxon>
        <taxon>Arachnida</taxon>
        <taxon>Acari</taxon>
        <taxon>Parasitiformes</taxon>
        <taxon>Ixodida</taxon>
        <taxon>Ixodoidea</taxon>
        <taxon>Ixodidae</taxon>
        <taxon>Hyalomminae</taxon>
        <taxon>Hyalomma</taxon>
    </lineage>
</organism>
<dbReference type="EMBL" id="CM023484">
    <property type="protein sequence ID" value="KAH6933219.1"/>
    <property type="molecule type" value="Genomic_DNA"/>
</dbReference>
<evidence type="ECO:0000313" key="2">
    <source>
        <dbReference type="Proteomes" id="UP000821845"/>
    </source>
</evidence>
<proteinExistence type="predicted"/>
<reference evidence="1" key="1">
    <citation type="submission" date="2020-05" db="EMBL/GenBank/DDBJ databases">
        <title>Large-scale comparative analyses of tick genomes elucidate their genetic diversity and vector capacities.</title>
        <authorList>
            <person name="Jia N."/>
            <person name="Wang J."/>
            <person name="Shi W."/>
            <person name="Du L."/>
            <person name="Sun Y."/>
            <person name="Zhan W."/>
            <person name="Jiang J."/>
            <person name="Wang Q."/>
            <person name="Zhang B."/>
            <person name="Ji P."/>
            <person name="Sakyi L.B."/>
            <person name="Cui X."/>
            <person name="Yuan T."/>
            <person name="Jiang B."/>
            <person name="Yang W."/>
            <person name="Lam T.T.-Y."/>
            <person name="Chang Q."/>
            <person name="Ding S."/>
            <person name="Wang X."/>
            <person name="Zhu J."/>
            <person name="Ruan X."/>
            <person name="Zhao L."/>
            <person name="Wei J."/>
            <person name="Que T."/>
            <person name="Du C."/>
            <person name="Cheng J."/>
            <person name="Dai P."/>
            <person name="Han X."/>
            <person name="Huang E."/>
            <person name="Gao Y."/>
            <person name="Liu J."/>
            <person name="Shao H."/>
            <person name="Ye R."/>
            <person name="Li L."/>
            <person name="Wei W."/>
            <person name="Wang X."/>
            <person name="Wang C."/>
            <person name="Yang T."/>
            <person name="Huo Q."/>
            <person name="Li W."/>
            <person name="Guo W."/>
            <person name="Chen H."/>
            <person name="Zhou L."/>
            <person name="Ni X."/>
            <person name="Tian J."/>
            <person name="Zhou Y."/>
            <person name="Sheng Y."/>
            <person name="Liu T."/>
            <person name="Pan Y."/>
            <person name="Xia L."/>
            <person name="Li J."/>
            <person name="Zhao F."/>
            <person name="Cao W."/>
        </authorList>
    </citation>
    <scope>NUCLEOTIDE SEQUENCE</scope>
    <source>
        <strain evidence="1">Hyas-2018</strain>
    </source>
</reference>
<accession>A0ACB7SKM9</accession>
<gene>
    <name evidence="1" type="ORF">HPB50_013548</name>
</gene>